<dbReference type="EMBL" id="CP017755">
    <property type="protein sequence ID" value="AOZ10513.1"/>
    <property type="molecule type" value="Genomic_DNA"/>
</dbReference>
<protein>
    <submittedName>
        <fullName evidence="2">Uncharacterized protein</fullName>
    </submittedName>
</protein>
<evidence type="ECO:0000313" key="3">
    <source>
        <dbReference type="Proteomes" id="UP000177515"/>
    </source>
</evidence>
<name>A0ABN4TTD9_9BURK</name>
<gene>
    <name evidence="2" type="ORF">BKK80_33665</name>
</gene>
<reference evidence="2 3" key="1">
    <citation type="submission" date="2016-10" db="EMBL/GenBank/DDBJ databases">
        <title>Complete genome sequences of three Cupriavidus strains isolated from various Malaysian environments.</title>
        <authorList>
            <person name="Abdullah A.A.-A."/>
            <person name="Shafie N.A.H."/>
            <person name="Lau N.S."/>
        </authorList>
    </citation>
    <scope>NUCLEOTIDE SEQUENCE [LARGE SCALE GENOMIC DNA]</scope>
    <source>
        <strain evidence="2 3">USMAA1020</strain>
    </source>
</reference>
<accession>A0ABN4TTD9</accession>
<feature type="region of interest" description="Disordered" evidence="1">
    <location>
        <begin position="14"/>
        <end position="42"/>
    </location>
</feature>
<evidence type="ECO:0000256" key="1">
    <source>
        <dbReference type="SAM" id="MobiDB-lite"/>
    </source>
</evidence>
<dbReference type="Proteomes" id="UP000177515">
    <property type="component" value="Chromosome 2"/>
</dbReference>
<dbReference type="RefSeq" id="WP_071039111.1">
    <property type="nucleotide sequence ID" value="NZ_CP017755.1"/>
</dbReference>
<proteinExistence type="predicted"/>
<feature type="compositionally biased region" description="Low complexity" evidence="1">
    <location>
        <begin position="14"/>
        <end position="29"/>
    </location>
</feature>
<organism evidence="2 3">
    <name type="scientific">Cupriavidus malaysiensis</name>
    <dbReference type="NCBI Taxonomy" id="367825"/>
    <lineage>
        <taxon>Bacteria</taxon>
        <taxon>Pseudomonadati</taxon>
        <taxon>Pseudomonadota</taxon>
        <taxon>Betaproteobacteria</taxon>
        <taxon>Burkholderiales</taxon>
        <taxon>Burkholderiaceae</taxon>
        <taxon>Cupriavidus</taxon>
    </lineage>
</organism>
<sequence>MPAPTCLYAAAPQAGRMPAAATAASQPRRQPSRRHARAAAARCQHLASYRLPRGNAARPTASRHG</sequence>
<evidence type="ECO:0000313" key="2">
    <source>
        <dbReference type="EMBL" id="AOZ10513.1"/>
    </source>
</evidence>
<keyword evidence="3" id="KW-1185">Reference proteome</keyword>